<evidence type="ECO:0000256" key="9">
    <source>
        <dbReference type="ARBA" id="ARBA00023136"/>
    </source>
</evidence>
<sequence>MPTMHLSALAQLGLTGLLVALLPLTMVWVSADANKYRKLVWIAVFLTVDLIMFGGFTRLSDSGLGCPDWPGCYGSANPFLAHEHIVAAETLMPTGPVTVVKAWIEMTHRYLAMAIGVLIVAMMVQAWRQWRKKDEQGSRREEFAPALPTALFFFVCLQGAFGAWTVTLKLQPVIVTIHLLLGMGLLSLLVWLGGRQDHAVSPVLRADADASVLRPVRALAILSTVLLGLQIALGGWVSTNYAALACTDFPLCGGKVIPEMDFEHGFYLWRELGKTAAGHYLPFSALTAIHWVHRNFAFVVLAGIGYTVLRAWKLPSLRGTARAITLVLALQAATGMATIYLNWPLSIAVMHNGGAALLVLLLTMLNYKAKFQLDAAQNRNIQRSIHRDNFAAAPSALSQK</sequence>
<protein>
    <submittedName>
        <fullName evidence="13">Cytochrome c oxidase assembly protein subunit 15</fullName>
    </submittedName>
</protein>
<keyword evidence="2" id="KW-1003">Cell membrane</keyword>
<dbReference type="GO" id="GO:0006784">
    <property type="term" value="P:heme A biosynthetic process"/>
    <property type="evidence" value="ECO:0007669"/>
    <property type="project" value="InterPro"/>
</dbReference>
<organism evidence="13 14">
    <name type="scientific">Janthinobacterium psychrotolerans</name>
    <dbReference type="NCBI Taxonomy" id="1747903"/>
    <lineage>
        <taxon>Bacteria</taxon>
        <taxon>Pseudomonadati</taxon>
        <taxon>Pseudomonadota</taxon>
        <taxon>Betaproteobacteria</taxon>
        <taxon>Burkholderiales</taxon>
        <taxon>Oxalobacteraceae</taxon>
        <taxon>Janthinobacterium</taxon>
    </lineage>
</organism>
<comment type="pathway">
    <text evidence="11">Porphyrin-containing compound metabolism.</text>
</comment>
<reference evidence="13 14" key="1">
    <citation type="submission" date="2016-04" db="EMBL/GenBank/DDBJ databases">
        <title>Draft genome sequence of Janthinobacterium psychrotolerans sp. nov., isolated from freshwater sediments in Denmark.</title>
        <authorList>
            <person name="Gong X."/>
            <person name="Skrivergaard S."/>
            <person name="Korsgaard B.S."/>
            <person name="Schreiber L."/>
            <person name="Marshall I.P."/>
            <person name="Finster K."/>
            <person name="Schramm A."/>
        </authorList>
    </citation>
    <scope>NUCLEOTIDE SEQUENCE [LARGE SCALE GENOMIC DNA]</scope>
    <source>
        <strain evidence="13 14">S3-2</strain>
    </source>
</reference>
<name>A0A1A7C310_9BURK</name>
<dbReference type="PATRIC" id="fig|1747903.4.peg.2679"/>
<dbReference type="Pfam" id="PF02628">
    <property type="entry name" value="COX15-CtaA"/>
    <property type="match status" value="1"/>
</dbReference>
<evidence type="ECO:0000256" key="6">
    <source>
        <dbReference type="ARBA" id="ARBA00023002"/>
    </source>
</evidence>
<feature type="transmembrane region" description="Helical" evidence="12">
    <location>
        <begin position="39"/>
        <end position="59"/>
    </location>
</feature>
<dbReference type="PANTHER" id="PTHR35457">
    <property type="entry name" value="HEME A SYNTHASE"/>
    <property type="match status" value="1"/>
</dbReference>
<dbReference type="AlphaFoldDB" id="A0A1A7C310"/>
<keyword evidence="8" id="KW-0350">Heme biosynthesis</keyword>
<keyword evidence="14" id="KW-1185">Reference proteome</keyword>
<evidence type="ECO:0000256" key="10">
    <source>
        <dbReference type="ARBA" id="ARBA00023157"/>
    </source>
</evidence>
<feature type="transmembrane region" description="Helical" evidence="12">
    <location>
        <begin position="321"/>
        <end position="341"/>
    </location>
</feature>
<dbReference type="EMBL" id="LOCQ01000055">
    <property type="protein sequence ID" value="OBV39110.1"/>
    <property type="molecule type" value="Genomic_DNA"/>
</dbReference>
<feature type="transmembrane region" description="Helical" evidence="12">
    <location>
        <begin position="347"/>
        <end position="367"/>
    </location>
</feature>
<feature type="transmembrane region" description="Helical" evidence="12">
    <location>
        <begin position="291"/>
        <end position="309"/>
    </location>
</feature>
<gene>
    <name evidence="13" type="ORF">ASR47_1008171</name>
</gene>
<dbReference type="InterPro" id="IPR050450">
    <property type="entry name" value="COX15/CtaA_HemeA_synthase"/>
</dbReference>
<evidence type="ECO:0000313" key="13">
    <source>
        <dbReference type="EMBL" id="OBV39110.1"/>
    </source>
</evidence>
<evidence type="ECO:0000256" key="2">
    <source>
        <dbReference type="ARBA" id="ARBA00022475"/>
    </source>
</evidence>
<feature type="transmembrane region" description="Helical" evidence="12">
    <location>
        <begin position="6"/>
        <end position="27"/>
    </location>
</feature>
<keyword evidence="6" id="KW-0560">Oxidoreductase</keyword>
<evidence type="ECO:0000256" key="11">
    <source>
        <dbReference type="ARBA" id="ARBA00023444"/>
    </source>
</evidence>
<proteinExistence type="predicted"/>
<keyword evidence="9 12" id="KW-0472">Membrane</keyword>
<dbReference type="PANTHER" id="PTHR35457:SF1">
    <property type="entry name" value="HEME A SYNTHASE"/>
    <property type="match status" value="1"/>
</dbReference>
<evidence type="ECO:0000313" key="14">
    <source>
        <dbReference type="Proteomes" id="UP000092713"/>
    </source>
</evidence>
<keyword evidence="10" id="KW-1015">Disulfide bond</keyword>
<evidence type="ECO:0000256" key="8">
    <source>
        <dbReference type="ARBA" id="ARBA00023133"/>
    </source>
</evidence>
<keyword evidence="4" id="KW-0479">Metal-binding</keyword>
<dbReference type="Proteomes" id="UP000092713">
    <property type="component" value="Unassembled WGS sequence"/>
</dbReference>
<keyword evidence="7" id="KW-0408">Iron</keyword>
<evidence type="ECO:0000256" key="1">
    <source>
        <dbReference type="ARBA" id="ARBA00004141"/>
    </source>
</evidence>
<dbReference type="GO" id="GO:0016020">
    <property type="term" value="C:membrane"/>
    <property type="evidence" value="ECO:0007669"/>
    <property type="project" value="UniProtKB-SubCell"/>
</dbReference>
<feature type="transmembrane region" description="Helical" evidence="12">
    <location>
        <begin position="215"/>
        <end position="237"/>
    </location>
</feature>
<evidence type="ECO:0000256" key="12">
    <source>
        <dbReference type="SAM" id="Phobius"/>
    </source>
</evidence>
<dbReference type="GO" id="GO:0016491">
    <property type="term" value="F:oxidoreductase activity"/>
    <property type="evidence" value="ECO:0007669"/>
    <property type="project" value="UniProtKB-KW"/>
</dbReference>
<evidence type="ECO:0000256" key="5">
    <source>
        <dbReference type="ARBA" id="ARBA00022989"/>
    </source>
</evidence>
<comment type="caution">
    <text evidence="13">The sequence shown here is derived from an EMBL/GenBank/DDBJ whole genome shotgun (WGS) entry which is preliminary data.</text>
</comment>
<keyword evidence="3 12" id="KW-0812">Transmembrane</keyword>
<keyword evidence="5 12" id="KW-1133">Transmembrane helix</keyword>
<comment type="subcellular location">
    <subcellularLocation>
        <location evidence="1">Membrane</location>
        <topology evidence="1">Multi-pass membrane protein</topology>
    </subcellularLocation>
</comment>
<evidence type="ECO:0000256" key="3">
    <source>
        <dbReference type="ARBA" id="ARBA00022692"/>
    </source>
</evidence>
<dbReference type="GO" id="GO:0046872">
    <property type="term" value="F:metal ion binding"/>
    <property type="evidence" value="ECO:0007669"/>
    <property type="project" value="UniProtKB-KW"/>
</dbReference>
<feature type="transmembrane region" description="Helical" evidence="12">
    <location>
        <begin position="110"/>
        <end position="127"/>
    </location>
</feature>
<evidence type="ECO:0000256" key="4">
    <source>
        <dbReference type="ARBA" id="ARBA00022723"/>
    </source>
</evidence>
<feature type="transmembrane region" description="Helical" evidence="12">
    <location>
        <begin position="173"/>
        <end position="194"/>
    </location>
</feature>
<accession>A0A1A7C310</accession>
<evidence type="ECO:0000256" key="7">
    <source>
        <dbReference type="ARBA" id="ARBA00023004"/>
    </source>
</evidence>
<feature type="transmembrane region" description="Helical" evidence="12">
    <location>
        <begin position="147"/>
        <end position="167"/>
    </location>
</feature>
<dbReference type="InterPro" id="IPR003780">
    <property type="entry name" value="COX15/CtaA_fam"/>
</dbReference>
<dbReference type="STRING" id="1747903.ASR47_1008171"/>